<evidence type="ECO:0000313" key="3">
    <source>
        <dbReference type="EMBL" id="CAB4861025.1"/>
    </source>
</evidence>
<dbReference type="EMBL" id="CAFBLN010000005">
    <property type="protein sequence ID" value="CAB4861025.1"/>
    <property type="molecule type" value="Genomic_DNA"/>
</dbReference>
<dbReference type="InterPro" id="IPR051267">
    <property type="entry name" value="STEAP_metalloreductase"/>
</dbReference>
<keyword evidence="1" id="KW-0560">Oxidoreductase</keyword>
<dbReference type="GO" id="GO:0052851">
    <property type="term" value="F:ferric-chelate reductase (NADPH) activity"/>
    <property type="evidence" value="ECO:0007669"/>
    <property type="project" value="TreeGrafter"/>
</dbReference>
<dbReference type="NCBIfam" id="TIGR01915">
    <property type="entry name" value="npdG"/>
    <property type="match status" value="1"/>
</dbReference>
<protein>
    <submittedName>
        <fullName evidence="3">Unannotated protein</fullName>
    </submittedName>
</protein>
<reference evidence="3" key="1">
    <citation type="submission" date="2020-05" db="EMBL/GenBank/DDBJ databases">
        <authorList>
            <person name="Chiriac C."/>
            <person name="Salcher M."/>
            <person name="Ghai R."/>
            <person name="Kavagutti S V."/>
        </authorList>
    </citation>
    <scope>NUCLEOTIDE SEQUENCE</scope>
</reference>
<evidence type="ECO:0000256" key="1">
    <source>
        <dbReference type="ARBA" id="ARBA00023002"/>
    </source>
</evidence>
<name>A0A6J7CVW4_9ZZZZ</name>
<dbReference type="GO" id="GO:0005886">
    <property type="term" value="C:plasma membrane"/>
    <property type="evidence" value="ECO:0007669"/>
    <property type="project" value="TreeGrafter"/>
</dbReference>
<accession>A0A6J7CVW4</accession>
<dbReference type="SUPFAM" id="SSF51735">
    <property type="entry name" value="NAD(P)-binding Rossmann-fold domains"/>
    <property type="match status" value="1"/>
</dbReference>
<dbReference type="PANTHER" id="PTHR14239">
    <property type="entry name" value="DUDULIN-RELATED"/>
    <property type="match status" value="1"/>
</dbReference>
<dbReference type="Gene3D" id="3.40.50.720">
    <property type="entry name" value="NAD(P)-binding Rossmann-like Domain"/>
    <property type="match status" value="1"/>
</dbReference>
<feature type="domain" description="Pyrroline-5-carboxylate reductase catalytic N-terminal" evidence="2">
    <location>
        <begin position="18"/>
        <end position="111"/>
    </location>
</feature>
<dbReference type="InterPro" id="IPR028939">
    <property type="entry name" value="P5C_Rdtase_cat_N"/>
</dbReference>
<evidence type="ECO:0000259" key="2">
    <source>
        <dbReference type="Pfam" id="PF03807"/>
    </source>
</evidence>
<dbReference type="GO" id="GO:0070967">
    <property type="term" value="F:coenzyme F420 binding"/>
    <property type="evidence" value="ECO:0007669"/>
    <property type="project" value="InterPro"/>
</dbReference>
<dbReference type="GO" id="GO:0015677">
    <property type="term" value="P:copper ion import"/>
    <property type="evidence" value="ECO:0007669"/>
    <property type="project" value="TreeGrafter"/>
</dbReference>
<dbReference type="InterPro" id="IPR036291">
    <property type="entry name" value="NAD(P)-bd_dom_sf"/>
</dbReference>
<dbReference type="InterPro" id="IPR010185">
    <property type="entry name" value="NpdG"/>
</dbReference>
<organism evidence="3">
    <name type="scientific">freshwater metagenome</name>
    <dbReference type="NCBI Taxonomy" id="449393"/>
    <lineage>
        <taxon>unclassified sequences</taxon>
        <taxon>metagenomes</taxon>
        <taxon>ecological metagenomes</taxon>
    </lineage>
</organism>
<proteinExistence type="predicted"/>
<gene>
    <name evidence="3" type="ORF">UFOPK3381_00252</name>
</gene>
<dbReference type="GO" id="GO:0006740">
    <property type="term" value="P:NADPH regeneration"/>
    <property type="evidence" value="ECO:0007669"/>
    <property type="project" value="InterPro"/>
</dbReference>
<dbReference type="GO" id="GO:0050661">
    <property type="term" value="F:NADP binding"/>
    <property type="evidence" value="ECO:0007669"/>
    <property type="project" value="InterPro"/>
</dbReference>
<dbReference type="PANTHER" id="PTHR14239:SF0">
    <property type="entry name" value="F420-DEPENDENT NADP REDUCTASE"/>
    <property type="match status" value="1"/>
</dbReference>
<dbReference type="GO" id="GO:0008823">
    <property type="term" value="F:cupric reductase (NADH) activity"/>
    <property type="evidence" value="ECO:0007669"/>
    <property type="project" value="TreeGrafter"/>
</dbReference>
<sequence>MVSVPLGIRLTSDVNNSIGIIGGSGPAGRGLAVRLASVGYNVVVGSRDVDRAIEVATALVWRGDGSVAGGTNEEAASCDVVILATPWDSAVSTVAALRKHLAGKVVISMVNALQKQGRELVPLFPARGSMAAEVAATLPDTKVTGAFHHLPAADMENLDSGLDADVMVVGDDAEARALTVEITNAMMGLRAVEVGSLSLAGAVESFTAVCITTNIRHKAHTYVKLAGL</sequence>
<dbReference type="Pfam" id="PF03807">
    <property type="entry name" value="F420_oxidored"/>
    <property type="match status" value="1"/>
</dbReference>
<dbReference type="GO" id="GO:0016651">
    <property type="term" value="F:oxidoreductase activity, acting on NAD(P)H"/>
    <property type="evidence" value="ECO:0007669"/>
    <property type="project" value="InterPro"/>
</dbReference>
<dbReference type="AlphaFoldDB" id="A0A6J7CVW4"/>